<dbReference type="PANTHER" id="PTHR30535:SF7">
    <property type="entry name" value="IRON(III) DICITRATE-BINDING PROTEIN"/>
    <property type="match status" value="1"/>
</dbReference>
<protein>
    <submittedName>
        <fullName evidence="4">ABC transporter substrate-binding protein</fullName>
    </submittedName>
</protein>
<dbReference type="Pfam" id="PF01497">
    <property type="entry name" value="Peripla_BP_2"/>
    <property type="match status" value="1"/>
</dbReference>
<dbReference type="KEGG" id="jme:EEW87_001125"/>
<name>A0A5P8FPT3_9MICO</name>
<gene>
    <name evidence="4" type="ORF">EEW87_001125</name>
</gene>
<feature type="domain" description="Fe/B12 periplasmic-binding" evidence="3">
    <location>
        <begin position="61"/>
        <end position="338"/>
    </location>
</feature>
<proteinExistence type="inferred from homology"/>
<reference evidence="4 5" key="1">
    <citation type="submission" date="2019-09" db="EMBL/GenBank/DDBJ databases">
        <title>Complete Genome Sequence of Janibacter melonis M714 with both human health impact and industrial applications.</title>
        <authorList>
            <person name="Jin M."/>
            <person name="Zhao Q.R."/>
        </authorList>
    </citation>
    <scope>NUCLEOTIDE SEQUENCE [LARGE SCALE GENOMIC DNA]</scope>
    <source>
        <strain evidence="4 5">M714</strain>
    </source>
</reference>
<dbReference type="EMBL" id="CP044548">
    <property type="protein sequence ID" value="QFQ31575.2"/>
    <property type="molecule type" value="Genomic_DNA"/>
</dbReference>
<dbReference type="PROSITE" id="PS50983">
    <property type="entry name" value="FE_B12_PBP"/>
    <property type="match status" value="1"/>
</dbReference>
<keyword evidence="2" id="KW-0732">Signal</keyword>
<dbReference type="InterPro" id="IPR050902">
    <property type="entry name" value="ABC_Transporter_SBP"/>
</dbReference>
<comment type="similarity">
    <text evidence="1">Belongs to the bacterial solute-binding protein 8 family.</text>
</comment>
<evidence type="ECO:0000256" key="2">
    <source>
        <dbReference type="SAM" id="SignalP"/>
    </source>
</evidence>
<dbReference type="RefSeq" id="WP_123092449.1">
    <property type="nucleotide sequence ID" value="NZ_CP044548.2"/>
</dbReference>
<evidence type="ECO:0000313" key="5">
    <source>
        <dbReference type="Proteomes" id="UP000271708"/>
    </source>
</evidence>
<evidence type="ECO:0000313" key="4">
    <source>
        <dbReference type="EMBL" id="QFQ31575.2"/>
    </source>
</evidence>
<dbReference type="Proteomes" id="UP000271708">
    <property type="component" value="Chromosome"/>
</dbReference>
<dbReference type="InterPro" id="IPR002491">
    <property type="entry name" value="ABC_transptr_periplasmic_BD"/>
</dbReference>
<dbReference type="SUPFAM" id="SSF53807">
    <property type="entry name" value="Helical backbone' metal receptor"/>
    <property type="match status" value="1"/>
</dbReference>
<feature type="chain" id="PRO_5039657541" evidence="2">
    <location>
        <begin position="30"/>
        <end position="353"/>
    </location>
</feature>
<evidence type="ECO:0000259" key="3">
    <source>
        <dbReference type="PROSITE" id="PS50983"/>
    </source>
</evidence>
<feature type="signal peptide" evidence="2">
    <location>
        <begin position="1"/>
        <end position="29"/>
    </location>
</feature>
<accession>A0A5P8FPT3</accession>
<sequence length="353" mass="37299">MTPLRPARAAQALSAAVLLGSLLVGCGSATSTARSSAAGAGEVTVSTCGEDVRFPSPAQRMYVAGDGNLLAMVLAVGAQDQVAGASGTTDTAQALSRVYGSDVVDGIPVATRDQPTMENVLAQRPDVMLAGWSYGYTEERRLTPELLSGRGIAPYVLSESCRQEDGARGTMPPWEALSADIEAVGAITGHVDEAAEVDADITRRREALEAAPQAAERPTVFLFDSGTKEIFTSGAFGGPQAIIEAAGAKNATADVDDTWTTVSWERLVRSSPDFIAFVDYDGQTFEQKVEVLRTNPATKDLPAVREERFLNLPIPAWTSSPLNIDAAEALRAELEEHDLVPASGITPEHDLEP</sequence>
<organism evidence="4 5">
    <name type="scientific">Janibacter melonis</name>
    <dbReference type="NCBI Taxonomy" id="262209"/>
    <lineage>
        <taxon>Bacteria</taxon>
        <taxon>Bacillati</taxon>
        <taxon>Actinomycetota</taxon>
        <taxon>Actinomycetes</taxon>
        <taxon>Micrococcales</taxon>
        <taxon>Intrasporangiaceae</taxon>
        <taxon>Janibacter</taxon>
    </lineage>
</organism>
<dbReference type="PROSITE" id="PS51257">
    <property type="entry name" value="PROKAR_LIPOPROTEIN"/>
    <property type="match status" value="1"/>
</dbReference>
<dbReference type="PANTHER" id="PTHR30535">
    <property type="entry name" value="VITAMIN B12-BINDING PROTEIN"/>
    <property type="match status" value="1"/>
</dbReference>
<dbReference type="AlphaFoldDB" id="A0A5P8FPT3"/>
<evidence type="ECO:0000256" key="1">
    <source>
        <dbReference type="ARBA" id="ARBA00008814"/>
    </source>
</evidence>
<dbReference type="Gene3D" id="3.40.50.1980">
    <property type="entry name" value="Nitrogenase molybdenum iron protein domain"/>
    <property type="match status" value="2"/>
</dbReference>
<dbReference type="GeneID" id="59163034"/>